<organism evidence="1 2">
    <name type="scientific">Brachybacterium muris UCD-AY4</name>
    <dbReference type="NCBI Taxonomy" id="1249481"/>
    <lineage>
        <taxon>Bacteria</taxon>
        <taxon>Bacillati</taxon>
        <taxon>Actinomycetota</taxon>
        <taxon>Actinomycetes</taxon>
        <taxon>Micrococcales</taxon>
        <taxon>Dermabacteraceae</taxon>
        <taxon>Brachybacterium</taxon>
    </lineage>
</organism>
<name>A0A022KZZ4_9MICO</name>
<proteinExistence type="predicted"/>
<sequence length="156" mass="16649">MLALVTIGLGESTVMSRRGMLGGVGALAAAALTGCSVLRKDRAELITEEVSSIDGVSGAKLKTGRDNRFHTYVVGMVDIDAASSAERFRVCDEVMRTAVPVLHERDEPEVKVGGLNGRLPDGTEITAVELDPDMPTEDFPLELVSAESLFPRYGLD</sequence>
<dbReference type="AlphaFoldDB" id="A0A022KZZ4"/>
<accession>A0A022KZZ4</accession>
<protein>
    <submittedName>
        <fullName evidence="1">Uncharacterized protein</fullName>
    </submittedName>
</protein>
<comment type="caution">
    <text evidence="1">The sequence shown here is derived from an EMBL/GenBank/DDBJ whole genome shotgun (WGS) entry which is preliminary data.</text>
</comment>
<dbReference type="Proteomes" id="UP000019754">
    <property type="component" value="Unassembled WGS sequence"/>
</dbReference>
<gene>
    <name evidence="1" type="ORF">D641_0105645</name>
</gene>
<reference evidence="1 2" key="1">
    <citation type="journal article" date="2013" name="Genome Announc.">
        <title>Draft genome sequence of an Actinobacterium, Brachybacterium muris strain UCD-AY4.</title>
        <authorList>
            <person name="Lo J.R."/>
            <person name="Lang J.M."/>
            <person name="Darling A.E."/>
            <person name="Eisen J.A."/>
            <person name="Coil D.A."/>
        </authorList>
    </citation>
    <scope>NUCLEOTIDE SEQUENCE [LARGE SCALE GENOMIC DNA]</scope>
    <source>
        <strain evidence="1 2">UCD-AY4</strain>
    </source>
</reference>
<dbReference type="EMBL" id="AORC01000005">
    <property type="protein sequence ID" value="EYT50271.1"/>
    <property type="molecule type" value="Genomic_DNA"/>
</dbReference>
<dbReference type="RefSeq" id="WP_017822834.1">
    <property type="nucleotide sequence ID" value="NZ_AORC01000005.1"/>
</dbReference>
<evidence type="ECO:0000313" key="1">
    <source>
        <dbReference type="EMBL" id="EYT50271.1"/>
    </source>
</evidence>
<dbReference type="HOGENOM" id="CLU_1683244_0_0_11"/>
<evidence type="ECO:0000313" key="2">
    <source>
        <dbReference type="Proteomes" id="UP000019754"/>
    </source>
</evidence>
<keyword evidence="2" id="KW-1185">Reference proteome</keyword>